<proteinExistence type="predicted"/>
<comment type="caution">
    <text evidence="3">The sequence shown here is derived from an EMBL/GenBank/DDBJ whole genome shotgun (WGS) entry which is preliminary data.</text>
</comment>
<feature type="domain" description="PRELI/MSF1" evidence="2">
    <location>
        <begin position="25"/>
        <end position="194"/>
    </location>
</feature>
<dbReference type="EMBL" id="VIIS01002032">
    <property type="protein sequence ID" value="KAF0289431.1"/>
    <property type="molecule type" value="Genomic_DNA"/>
</dbReference>
<dbReference type="OrthoDB" id="341300at2759"/>
<evidence type="ECO:0000259" key="2">
    <source>
        <dbReference type="PROSITE" id="PS50904"/>
    </source>
</evidence>
<dbReference type="AlphaFoldDB" id="A0A6A4VJ16"/>
<protein>
    <submittedName>
        <fullName evidence="3">Protein preli-like</fullName>
    </submittedName>
</protein>
<dbReference type="PANTHER" id="PTHR11158">
    <property type="entry name" value="MSF1/PX19 RELATED"/>
    <property type="match status" value="1"/>
</dbReference>
<dbReference type="InterPro" id="IPR006797">
    <property type="entry name" value="PRELI/MSF1_dom"/>
</dbReference>
<sequence>MAVSLYVSLQYAVCVTGASAPQIMVRYCEQSATFNHPWHQVVQAFWERYPNPHSSHVLTEDTVARRLEGGCLRSKRIVTKTNRMPKWGERFLSARTVAVLEESACEPARHSMVTLTRNLAHTHLMEVTERVEYMPHPDDPQHKTLVRRCAWVGSRVFGFGYAIQAFGVERFKKNLNNTVLGFNHVLAKMFPQQNAGVPVTEAVSAMDARKERLRETAKKATELAKSKAGAMVPQAACAERESR</sequence>
<evidence type="ECO:0000313" key="4">
    <source>
        <dbReference type="Proteomes" id="UP000440578"/>
    </source>
</evidence>
<feature type="region of interest" description="Disordered" evidence="1">
    <location>
        <begin position="221"/>
        <end position="243"/>
    </location>
</feature>
<organism evidence="3 4">
    <name type="scientific">Amphibalanus amphitrite</name>
    <name type="common">Striped barnacle</name>
    <name type="synonym">Balanus amphitrite</name>
    <dbReference type="NCBI Taxonomy" id="1232801"/>
    <lineage>
        <taxon>Eukaryota</taxon>
        <taxon>Metazoa</taxon>
        <taxon>Ecdysozoa</taxon>
        <taxon>Arthropoda</taxon>
        <taxon>Crustacea</taxon>
        <taxon>Multicrustacea</taxon>
        <taxon>Cirripedia</taxon>
        <taxon>Thoracica</taxon>
        <taxon>Thoracicalcarea</taxon>
        <taxon>Balanomorpha</taxon>
        <taxon>Balanoidea</taxon>
        <taxon>Balanidae</taxon>
        <taxon>Amphibalaninae</taxon>
        <taxon>Amphibalanus</taxon>
    </lineage>
</organism>
<reference evidence="3 4" key="1">
    <citation type="submission" date="2019-07" db="EMBL/GenBank/DDBJ databases">
        <title>Draft genome assembly of a fouling barnacle, Amphibalanus amphitrite (Darwin, 1854): The first reference genome for Thecostraca.</title>
        <authorList>
            <person name="Kim W."/>
        </authorList>
    </citation>
    <scope>NUCLEOTIDE SEQUENCE [LARGE SCALE GENOMIC DNA]</scope>
    <source>
        <strain evidence="3">SNU_AA5</strain>
        <tissue evidence="3">Soma without cirri and trophi</tissue>
    </source>
</reference>
<dbReference type="GO" id="GO:0005758">
    <property type="term" value="C:mitochondrial intermembrane space"/>
    <property type="evidence" value="ECO:0007669"/>
    <property type="project" value="InterPro"/>
</dbReference>
<gene>
    <name evidence="3" type="primary">prel_0</name>
    <name evidence="3" type="ORF">FJT64_012355</name>
</gene>
<dbReference type="InterPro" id="IPR037365">
    <property type="entry name" value="Slowmo/Ups"/>
</dbReference>
<dbReference type="Proteomes" id="UP000440578">
    <property type="component" value="Unassembled WGS sequence"/>
</dbReference>
<evidence type="ECO:0000256" key="1">
    <source>
        <dbReference type="SAM" id="MobiDB-lite"/>
    </source>
</evidence>
<evidence type="ECO:0000313" key="3">
    <source>
        <dbReference type="EMBL" id="KAF0289431.1"/>
    </source>
</evidence>
<keyword evidence="4" id="KW-1185">Reference proteome</keyword>
<accession>A0A6A4VJ16</accession>
<dbReference type="Pfam" id="PF04707">
    <property type="entry name" value="PRELI"/>
    <property type="match status" value="1"/>
</dbReference>
<name>A0A6A4VJ16_AMPAM</name>
<dbReference type="PROSITE" id="PS50904">
    <property type="entry name" value="PRELI_MSF1"/>
    <property type="match status" value="1"/>
</dbReference>